<gene>
    <name evidence="11" type="ORF">AALO_G00291680</name>
</gene>
<dbReference type="InterPro" id="IPR000203">
    <property type="entry name" value="GPS"/>
</dbReference>
<sequence>MQSFPFIPVLLSALFTTAENTNPPPSNIHTAYTPFPAPFIPATTSSAAVFSAVTATTTPRTPPVTSIDFLPTPSEATAEALTTTTSSTALAVFSVVTATRPPPVTVICLAAPPDATTAPITAITQSSLVTHATLRCMSQSSFSASSSDILTPPTTNPILGTSPPLEVTSITTTDSTASTTHLTTNSTLGTSAPLETTSITHNPTTNSTTFTSTSPTSTNSTLGTPPPLETTSITHTPTTNSTTSTSTTPPSTNSTIVTSSLEITSVTYTPTTDFTTSTTHLTKNSTLGTSPPLETTSITHTPTTNSAYTPPPTTNSTLGTSTPLETTSITHTPTTNSTTSTTPPTTNSTLGTSTPLETTSITHTPTTNSTYTPPTTNSTLGTSTPLETTSITHTPTTNSTTSTTPPTTNSTLGTSPPLETTSITHTPTTNSTTSTSTSTTLPSTSSTIVTSSLETTSITHTPTTNSTYTPHPTTNSTLGTSPPLETTSITHNPTTNSTTSTTPPTTNSTIITSPLETTSITHTPTTNSTYTPPTTNSTLGTSPPLETTSITHNPTTNSTTSTTPPSTNSTLGTSPPLETTSITHTPTTNSTTSTSTTSPTTNSTLGTSPPLETTSITHNPTTNSTTSTTPPTTNSTLGTSPPLETTSITHNPTTNSTTSTSTNPPTTNSSLFTSPPLETTSITHNPTTNSSASTTPSTTNSTIVTSPLETTSVTHTSTTDLTTSATHLTTNSTLGTSPPLETTSITHTPTTDFTTSATLPTTISTLEPIPPSSTPVSSTAVTHTPTRNSTLSTSTTTPTTTPPIQPPLVCLNDGLLQDGVCICPDEWTGVACSIANFCNKTILEGFEFQQTVIGWPAYSSETCPSNTTNAGISIASTRCLDKGGLPAFDRIQKIECQITLENIQVNVTGSLDAMETEKLASSTQILTSRPERLTASNITSAAQIVNTILSNSVNITEGTAVAAVTTISQLLTADPKKFPKQSNATVRLTQNLENFSANPNNNFSLVVQPRLVVQTTRVQSAQTAGIQFSALSGTSNNFTTNRIQLKTNMSEMSDTEIPSDVQIFIRLPDQLHKNSNINVGFVLYENDLLFRSRAFQPSLNSRRMVISGTLGYFKAEHVTLRFLPMNVSNKSLHDFACVFWDYSLNDWSTVGCSKANLSTGSLQCTCNHTTNFAVLMSFREDHKYAETLSVISMVGCSLSILGLILTVIFQIITRKSRKSAPTILLVNICVCMTMFYFLFLFGIENPNSSLKRDSSVSEKNVIPPSDLHQDPDRGPCTALTALMQYFLLATFTWNTLYAVHIFFLIKKTLSGPPSRVLLVSLVTGWGLPAVVVAISLGVAYRVDNPLGYRREEFCWLEALNQDGKFDFGKPMFWGFLLPVAVMLLLNTAVLIYFGFATCKKDPLLNSTANTSIRKRFLSSFSLGVLLGLTWVLGYLVLSTEGTKSYVFSILFCVCNTTQGLQIFILFTVRTASFRKTFRSVTSSISLPEMALYREKYTLWKKSGSQELSRNTDADQSVGTFLQGNTYV</sequence>
<dbReference type="PROSITE" id="PS50261">
    <property type="entry name" value="G_PROTEIN_RECEP_F2_4"/>
    <property type="match status" value="1"/>
</dbReference>
<dbReference type="GO" id="GO:0007166">
    <property type="term" value="P:cell surface receptor signaling pathway"/>
    <property type="evidence" value="ECO:0007669"/>
    <property type="project" value="InterPro"/>
</dbReference>
<dbReference type="PANTHER" id="PTHR47767:SF1">
    <property type="entry name" value="ADHESION G PROTEIN-COUPLED RECEPTOR G7"/>
    <property type="match status" value="1"/>
</dbReference>
<dbReference type="Pfam" id="PF01825">
    <property type="entry name" value="GPS"/>
    <property type="match status" value="1"/>
</dbReference>
<feature type="compositionally biased region" description="Low complexity" evidence="6">
    <location>
        <begin position="486"/>
        <end position="676"/>
    </location>
</feature>
<dbReference type="EMBL" id="JADWDJ010000023">
    <property type="protein sequence ID" value="KAG5262057.1"/>
    <property type="molecule type" value="Genomic_DNA"/>
</dbReference>
<feature type="transmembrane region" description="Helical" evidence="7">
    <location>
        <begin position="1317"/>
        <end position="1340"/>
    </location>
</feature>
<dbReference type="Proteomes" id="UP000823561">
    <property type="component" value="Chromosome 23"/>
</dbReference>
<protein>
    <recommendedName>
        <fullName evidence="13">Adhesion G-protein coupled receptor G7</fullName>
    </recommendedName>
</protein>
<dbReference type="Pfam" id="PF22257">
    <property type="entry name" value="GPR128_N"/>
    <property type="match status" value="1"/>
</dbReference>
<feature type="region of interest" description="Disordered" evidence="6">
    <location>
        <begin position="143"/>
        <end position="256"/>
    </location>
</feature>
<feature type="transmembrane region" description="Helical" evidence="7">
    <location>
        <begin position="1188"/>
        <end position="1212"/>
    </location>
</feature>
<evidence type="ECO:0000256" key="5">
    <source>
        <dbReference type="ARBA" id="ARBA00023157"/>
    </source>
</evidence>
<keyword evidence="3 7" id="KW-1133">Transmembrane helix</keyword>
<keyword evidence="5" id="KW-1015">Disulfide bond</keyword>
<evidence type="ECO:0000259" key="9">
    <source>
        <dbReference type="PROSITE" id="PS50221"/>
    </source>
</evidence>
<keyword evidence="12" id="KW-1185">Reference proteome</keyword>
<evidence type="ECO:0000256" key="2">
    <source>
        <dbReference type="ARBA" id="ARBA00022692"/>
    </source>
</evidence>
<feature type="transmembrane region" description="Helical" evidence="7">
    <location>
        <begin position="1445"/>
        <end position="1468"/>
    </location>
</feature>
<evidence type="ECO:0000256" key="7">
    <source>
        <dbReference type="SAM" id="Phobius"/>
    </source>
</evidence>
<accession>A0AAV6FLT3</accession>
<comment type="caution">
    <text evidence="11">The sequence shown here is derived from an EMBL/GenBank/DDBJ whole genome shotgun (WGS) entry which is preliminary data.</text>
</comment>
<keyword evidence="4 7" id="KW-0472">Membrane</keyword>
<dbReference type="InterPro" id="IPR053984">
    <property type="entry name" value="GPR128_N"/>
</dbReference>
<feature type="compositionally biased region" description="Polar residues" evidence="6">
    <location>
        <begin position="148"/>
        <end position="159"/>
    </location>
</feature>
<feature type="transmembrane region" description="Helical" evidence="7">
    <location>
        <begin position="1224"/>
        <end position="1243"/>
    </location>
</feature>
<dbReference type="Gene3D" id="2.60.220.50">
    <property type="match status" value="1"/>
</dbReference>
<organism evidence="11 12">
    <name type="scientific">Alosa alosa</name>
    <name type="common">allis shad</name>
    <dbReference type="NCBI Taxonomy" id="278164"/>
    <lineage>
        <taxon>Eukaryota</taxon>
        <taxon>Metazoa</taxon>
        <taxon>Chordata</taxon>
        <taxon>Craniata</taxon>
        <taxon>Vertebrata</taxon>
        <taxon>Euteleostomi</taxon>
        <taxon>Actinopterygii</taxon>
        <taxon>Neopterygii</taxon>
        <taxon>Teleostei</taxon>
        <taxon>Clupei</taxon>
        <taxon>Clupeiformes</taxon>
        <taxon>Clupeoidei</taxon>
        <taxon>Clupeidae</taxon>
        <taxon>Alosa</taxon>
    </lineage>
</organism>
<dbReference type="PANTHER" id="PTHR47767">
    <property type="entry name" value="ADHESION G PROTEIN-COUPLED RECEPTOR G7"/>
    <property type="match status" value="1"/>
</dbReference>
<feature type="compositionally biased region" description="Low complexity" evidence="6">
    <location>
        <begin position="230"/>
        <end position="256"/>
    </location>
</feature>
<dbReference type="GO" id="GO:0004930">
    <property type="term" value="F:G protein-coupled receptor activity"/>
    <property type="evidence" value="ECO:0007669"/>
    <property type="project" value="InterPro"/>
</dbReference>
<feature type="compositionally biased region" description="Low complexity" evidence="6">
    <location>
        <begin position="168"/>
        <end position="223"/>
    </location>
</feature>
<feature type="compositionally biased region" description="Polar residues" evidence="6">
    <location>
        <begin position="735"/>
        <end position="753"/>
    </location>
</feature>
<dbReference type="Pfam" id="PF22259">
    <property type="entry name" value="GPR128_GAIN_subdomA"/>
    <property type="match status" value="1"/>
</dbReference>
<evidence type="ECO:0008006" key="13">
    <source>
        <dbReference type="Google" id="ProtNLM"/>
    </source>
</evidence>
<dbReference type="InterPro" id="IPR057244">
    <property type="entry name" value="GAIN_B"/>
</dbReference>
<feature type="compositionally biased region" description="Low complexity" evidence="6">
    <location>
        <begin position="295"/>
        <end position="304"/>
    </location>
</feature>
<dbReference type="InterPro" id="IPR017981">
    <property type="entry name" value="GPCR_2-like_7TM"/>
</dbReference>
<feature type="compositionally biased region" description="Low complexity" evidence="6">
    <location>
        <begin position="276"/>
        <end position="287"/>
    </location>
</feature>
<feature type="transmembrane region" description="Helical" evidence="7">
    <location>
        <begin position="1372"/>
        <end position="1395"/>
    </location>
</feature>
<feature type="region of interest" description="Disordered" evidence="6">
    <location>
        <begin position="276"/>
        <end position="801"/>
    </location>
</feature>
<dbReference type="GO" id="GO:0016020">
    <property type="term" value="C:membrane"/>
    <property type="evidence" value="ECO:0007669"/>
    <property type="project" value="UniProtKB-SubCell"/>
</dbReference>
<dbReference type="SMART" id="SM00303">
    <property type="entry name" value="GPS"/>
    <property type="match status" value="1"/>
</dbReference>
<feature type="domain" description="G-protein coupled receptors family 2 profile 2" evidence="10">
    <location>
        <begin position="1188"/>
        <end position="1470"/>
    </location>
</feature>
<evidence type="ECO:0000256" key="8">
    <source>
        <dbReference type="SAM" id="SignalP"/>
    </source>
</evidence>
<dbReference type="PRINTS" id="PR00249">
    <property type="entry name" value="GPCRSECRETIN"/>
</dbReference>
<dbReference type="Pfam" id="PF00002">
    <property type="entry name" value="7tm_2"/>
    <property type="match status" value="1"/>
</dbReference>
<evidence type="ECO:0000256" key="6">
    <source>
        <dbReference type="SAM" id="MobiDB-lite"/>
    </source>
</evidence>
<feature type="chain" id="PRO_5044023117" description="Adhesion G-protein coupled receptor G7" evidence="8">
    <location>
        <begin position="21"/>
        <end position="1527"/>
    </location>
</feature>
<dbReference type="PROSITE" id="PS50221">
    <property type="entry name" value="GAIN_B"/>
    <property type="match status" value="1"/>
</dbReference>
<dbReference type="InterPro" id="IPR053986">
    <property type="entry name" value="GPR128_GAIN_subdom_B"/>
</dbReference>
<feature type="compositionally biased region" description="Low complexity" evidence="6">
    <location>
        <begin position="774"/>
        <end position="799"/>
    </location>
</feature>
<evidence type="ECO:0000256" key="3">
    <source>
        <dbReference type="ARBA" id="ARBA00022989"/>
    </source>
</evidence>
<comment type="subcellular location">
    <subcellularLocation>
        <location evidence="1">Membrane</location>
        <topology evidence="1">Multi-pass membrane protein</topology>
    </subcellularLocation>
</comment>
<proteinExistence type="predicted"/>
<feature type="compositionally biased region" description="Low complexity" evidence="6">
    <location>
        <begin position="320"/>
        <end position="477"/>
    </location>
</feature>
<feature type="transmembrane region" description="Helical" evidence="7">
    <location>
        <begin position="1416"/>
        <end position="1439"/>
    </location>
</feature>
<dbReference type="InterPro" id="IPR053066">
    <property type="entry name" value="ADGR_G7"/>
</dbReference>
<dbReference type="InterPro" id="IPR046338">
    <property type="entry name" value="GAIN_dom_sf"/>
</dbReference>
<keyword evidence="2 7" id="KW-0812">Transmembrane</keyword>
<feature type="signal peptide" evidence="8">
    <location>
        <begin position="1"/>
        <end position="20"/>
    </location>
</feature>
<evidence type="ECO:0000313" key="12">
    <source>
        <dbReference type="Proteomes" id="UP000823561"/>
    </source>
</evidence>
<name>A0AAV6FLT3_9TELE</name>
<feature type="domain" description="GAIN-B" evidence="9">
    <location>
        <begin position="1041"/>
        <end position="1182"/>
    </location>
</feature>
<reference evidence="11" key="1">
    <citation type="submission" date="2020-10" db="EMBL/GenBank/DDBJ databases">
        <title>Chromosome-scale genome assembly of the Allis shad, Alosa alosa.</title>
        <authorList>
            <person name="Margot Z."/>
            <person name="Christophe K."/>
            <person name="Cabau C."/>
            <person name="Louis A."/>
            <person name="Berthelot C."/>
            <person name="Parey E."/>
            <person name="Roest Crollius H."/>
            <person name="Montfort J."/>
            <person name="Robinson-Rechavi M."/>
            <person name="Bucao C."/>
            <person name="Bouchez O."/>
            <person name="Gislard M."/>
            <person name="Lluch J."/>
            <person name="Milhes M."/>
            <person name="Lampietro C."/>
            <person name="Lopez Roques C."/>
            <person name="Donnadieu C."/>
            <person name="Braasch I."/>
            <person name="Desvignes T."/>
            <person name="Postlethwait J."/>
            <person name="Bobe J."/>
            <person name="Guiguen Y."/>
        </authorList>
    </citation>
    <scope>NUCLEOTIDE SEQUENCE</scope>
    <source>
        <strain evidence="11">M-15738</strain>
        <tissue evidence="11">Blood</tissue>
    </source>
</reference>
<dbReference type="InterPro" id="IPR053985">
    <property type="entry name" value="GPR128_GAIN_subdom_A"/>
</dbReference>
<dbReference type="InterPro" id="IPR000832">
    <property type="entry name" value="GPCR_2_secretin-like"/>
</dbReference>
<dbReference type="Pfam" id="PF22261">
    <property type="entry name" value="GPR128_GAIN_subdom_B"/>
    <property type="match status" value="1"/>
</dbReference>
<feature type="transmembrane region" description="Helical" evidence="7">
    <location>
        <begin position="1282"/>
        <end position="1305"/>
    </location>
</feature>
<dbReference type="Gene3D" id="1.20.1070.10">
    <property type="entry name" value="Rhodopsin 7-helix transmembrane proteins"/>
    <property type="match status" value="1"/>
</dbReference>
<evidence type="ECO:0000313" key="11">
    <source>
        <dbReference type="EMBL" id="KAG5262057.1"/>
    </source>
</evidence>
<evidence type="ECO:0000259" key="10">
    <source>
        <dbReference type="PROSITE" id="PS50261"/>
    </source>
</evidence>
<feature type="compositionally biased region" description="Low complexity" evidence="6">
    <location>
        <begin position="683"/>
        <end position="734"/>
    </location>
</feature>
<keyword evidence="8" id="KW-0732">Signal</keyword>
<feature type="compositionally biased region" description="Low complexity" evidence="6">
    <location>
        <begin position="754"/>
        <end position="766"/>
    </location>
</feature>
<evidence type="ECO:0000256" key="4">
    <source>
        <dbReference type="ARBA" id="ARBA00023136"/>
    </source>
</evidence>
<evidence type="ECO:0000256" key="1">
    <source>
        <dbReference type="ARBA" id="ARBA00004141"/>
    </source>
</evidence>